<gene>
    <name evidence="1" type="ORF">HPB50_018327</name>
</gene>
<proteinExistence type="predicted"/>
<evidence type="ECO:0000313" key="1">
    <source>
        <dbReference type="EMBL" id="KAH6922711.1"/>
    </source>
</evidence>
<keyword evidence="2" id="KW-1185">Reference proteome</keyword>
<dbReference type="Proteomes" id="UP000821845">
    <property type="component" value="Chromosome 9"/>
</dbReference>
<evidence type="ECO:0000313" key="2">
    <source>
        <dbReference type="Proteomes" id="UP000821845"/>
    </source>
</evidence>
<protein>
    <submittedName>
        <fullName evidence="1">Uncharacterized protein</fullName>
    </submittedName>
</protein>
<accession>A0ACB7RJD7</accession>
<reference evidence="1" key="1">
    <citation type="submission" date="2020-05" db="EMBL/GenBank/DDBJ databases">
        <title>Large-scale comparative analyses of tick genomes elucidate their genetic diversity and vector capacities.</title>
        <authorList>
            <person name="Jia N."/>
            <person name="Wang J."/>
            <person name="Shi W."/>
            <person name="Du L."/>
            <person name="Sun Y."/>
            <person name="Zhan W."/>
            <person name="Jiang J."/>
            <person name="Wang Q."/>
            <person name="Zhang B."/>
            <person name="Ji P."/>
            <person name="Sakyi L.B."/>
            <person name="Cui X."/>
            <person name="Yuan T."/>
            <person name="Jiang B."/>
            <person name="Yang W."/>
            <person name="Lam T.T.-Y."/>
            <person name="Chang Q."/>
            <person name="Ding S."/>
            <person name="Wang X."/>
            <person name="Zhu J."/>
            <person name="Ruan X."/>
            <person name="Zhao L."/>
            <person name="Wei J."/>
            <person name="Que T."/>
            <person name="Du C."/>
            <person name="Cheng J."/>
            <person name="Dai P."/>
            <person name="Han X."/>
            <person name="Huang E."/>
            <person name="Gao Y."/>
            <person name="Liu J."/>
            <person name="Shao H."/>
            <person name="Ye R."/>
            <person name="Li L."/>
            <person name="Wei W."/>
            <person name="Wang X."/>
            <person name="Wang C."/>
            <person name="Yang T."/>
            <person name="Huo Q."/>
            <person name="Li W."/>
            <person name="Guo W."/>
            <person name="Chen H."/>
            <person name="Zhou L."/>
            <person name="Ni X."/>
            <person name="Tian J."/>
            <person name="Zhou Y."/>
            <person name="Sheng Y."/>
            <person name="Liu T."/>
            <person name="Pan Y."/>
            <person name="Xia L."/>
            <person name="Li J."/>
            <person name="Zhao F."/>
            <person name="Cao W."/>
        </authorList>
    </citation>
    <scope>NUCLEOTIDE SEQUENCE</scope>
    <source>
        <strain evidence="1">Hyas-2018</strain>
    </source>
</reference>
<sequence>MPPLERQGTMVSSWHSNLTLRRSVLLSALTLATVVVRVECLTVRKILRSASPCSNEQFKCVAKGNCVPRTWQCDATWDCRDGSDEQDCHASRTCLEAEFRCEHGGRCIPAAWRCDGDRDCIDGSDESGSLCADAQTCEQDEFSCDVQGNRSMTCLSRARWCDGKSDCDDGTDEKNCTNTRPCTEARFRCRSSGSCIPLSWKCDGDRDCPDGSDEAISVCKDRTNCPVNKLPCRVLEGAFICAPGSWRCDGELDCKDGTDEKNCTTRTSCTEDEFSCERNGTCISKTWLCDGDRDCPDGSDEDVSTCKENNRCLENQFLCNLIRSGVTCVPKHWRCDGEYDCKDGADEKLCSKSESCKETHFRCSDGSCIPKLWKCDGHGDCPGGSDEGLSICKDSKTCPDSMFLCSVVDYGGVCVPVTWRCDGHLDCENGHDEANCTGVVYDNTDVRR</sequence>
<dbReference type="EMBL" id="CM023489">
    <property type="protein sequence ID" value="KAH6922711.1"/>
    <property type="molecule type" value="Genomic_DNA"/>
</dbReference>
<comment type="caution">
    <text evidence="1">The sequence shown here is derived from an EMBL/GenBank/DDBJ whole genome shotgun (WGS) entry which is preliminary data.</text>
</comment>
<organism evidence="1 2">
    <name type="scientific">Hyalomma asiaticum</name>
    <name type="common">Tick</name>
    <dbReference type="NCBI Taxonomy" id="266040"/>
    <lineage>
        <taxon>Eukaryota</taxon>
        <taxon>Metazoa</taxon>
        <taxon>Ecdysozoa</taxon>
        <taxon>Arthropoda</taxon>
        <taxon>Chelicerata</taxon>
        <taxon>Arachnida</taxon>
        <taxon>Acari</taxon>
        <taxon>Parasitiformes</taxon>
        <taxon>Ixodida</taxon>
        <taxon>Ixodoidea</taxon>
        <taxon>Ixodidae</taxon>
        <taxon>Hyalomminae</taxon>
        <taxon>Hyalomma</taxon>
    </lineage>
</organism>
<name>A0ACB7RJD7_HYAAI</name>